<dbReference type="Proteomes" id="UP000054047">
    <property type="component" value="Unassembled WGS sequence"/>
</dbReference>
<dbReference type="CDD" id="cd01650">
    <property type="entry name" value="RT_nLTR_like"/>
    <property type="match status" value="1"/>
</dbReference>
<dbReference type="InterPro" id="IPR043502">
    <property type="entry name" value="DNA/RNA_pol_sf"/>
</dbReference>
<name>A0A0C2DHL7_9BILA</name>
<evidence type="ECO:0000259" key="1">
    <source>
        <dbReference type="Pfam" id="PF00078"/>
    </source>
</evidence>
<sequence>MINLFKRNTHRPAPFRTPNFNPEDLEWAIEAYNWEILSDPTEDYEHLVRGLLKCADATRLSQPTTIPRLNDHATEPLERRKAVKLDPNATHLEKVIANKACRTAVKESLRAYRRTMLLEAVKMKSSIKRCKKNLNDQRNVMAALKDKEGKTQFSRRAMENITPSSMKNTKKGTAPGPDNIPADLLRAGNTALYSVLAKHFNHYLENGMIPDQWKKSKTILLFKKGQREDIANYRPISLLSVVYKTFTKILLNRMERILDDYQPVEQTGFHKNFSCMDNIQAITQLIQRSHEYQLPLVLVFVDYKKAFDSVESNAILNALTHAGIHSVYIHLLEQCFFKHVNYHSVV</sequence>
<protein>
    <recommendedName>
        <fullName evidence="1">Reverse transcriptase domain-containing protein</fullName>
    </recommendedName>
</protein>
<proteinExistence type="predicted"/>
<dbReference type="SUPFAM" id="SSF56672">
    <property type="entry name" value="DNA/RNA polymerases"/>
    <property type="match status" value="1"/>
</dbReference>
<keyword evidence="3" id="KW-1185">Reference proteome</keyword>
<organism evidence="2 3">
    <name type="scientific">Ancylostoma duodenale</name>
    <dbReference type="NCBI Taxonomy" id="51022"/>
    <lineage>
        <taxon>Eukaryota</taxon>
        <taxon>Metazoa</taxon>
        <taxon>Ecdysozoa</taxon>
        <taxon>Nematoda</taxon>
        <taxon>Chromadorea</taxon>
        <taxon>Rhabditida</taxon>
        <taxon>Rhabditina</taxon>
        <taxon>Rhabditomorpha</taxon>
        <taxon>Strongyloidea</taxon>
        <taxon>Ancylostomatidae</taxon>
        <taxon>Ancylostomatinae</taxon>
        <taxon>Ancylostoma</taxon>
    </lineage>
</organism>
<evidence type="ECO:0000313" key="2">
    <source>
        <dbReference type="EMBL" id="KIH61942.1"/>
    </source>
</evidence>
<reference evidence="2 3" key="1">
    <citation type="submission" date="2013-12" db="EMBL/GenBank/DDBJ databases">
        <title>Draft genome of the parsitic nematode Ancylostoma duodenale.</title>
        <authorList>
            <person name="Mitreva M."/>
        </authorList>
    </citation>
    <scope>NUCLEOTIDE SEQUENCE [LARGE SCALE GENOMIC DNA]</scope>
    <source>
        <strain evidence="2 3">Zhejiang</strain>
    </source>
</reference>
<dbReference type="AlphaFoldDB" id="A0A0C2DHL7"/>
<gene>
    <name evidence="2" type="ORF">ANCDUO_07778</name>
</gene>
<feature type="domain" description="Reverse transcriptase" evidence="1">
    <location>
        <begin position="225"/>
        <end position="335"/>
    </location>
</feature>
<dbReference type="InterPro" id="IPR000477">
    <property type="entry name" value="RT_dom"/>
</dbReference>
<dbReference type="EMBL" id="KN729710">
    <property type="protein sequence ID" value="KIH61942.1"/>
    <property type="molecule type" value="Genomic_DNA"/>
</dbReference>
<accession>A0A0C2DHL7</accession>
<dbReference type="OrthoDB" id="410104at2759"/>
<dbReference type="Pfam" id="PF00078">
    <property type="entry name" value="RVT_1"/>
    <property type="match status" value="1"/>
</dbReference>
<dbReference type="PANTHER" id="PTHR19446">
    <property type="entry name" value="REVERSE TRANSCRIPTASES"/>
    <property type="match status" value="1"/>
</dbReference>
<evidence type="ECO:0000313" key="3">
    <source>
        <dbReference type="Proteomes" id="UP000054047"/>
    </source>
</evidence>